<accession>A0A9X1B6P9</accession>
<comment type="caution">
    <text evidence="1">The sequence shown here is derived from an EMBL/GenBank/DDBJ whole genome shotgun (WGS) entry which is preliminary data.</text>
</comment>
<keyword evidence="2" id="KW-1185">Reference proteome</keyword>
<proteinExistence type="predicted"/>
<sequence>MLYLFDISVSCLSLHGCRCRELAQEEPASAQPAQPSAEPFDPQRFYGAAHHSRQAVDQYLALAREGLN</sequence>
<gene>
    <name evidence="1" type="ORF">CKO42_22250</name>
</gene>
<protein>
    <submittedName>
        <fullName evidence="1">Uncharacterized protein</fullName>
    </submittedName>
</protein>
<dbReference type="EMBL" id="NRRY01000058">
    <property type="protein sequence ID" value="MBK1621091.1"/>
    <property type="molecule type" value="Genomic_DNA"/>
</dbReference>
<name>A0A9X1B6P9_9GAMM</name>
<evidence type="ECO:0000313" key="2">
    <source>
        <dbReference type="Proteomes" id="UP001138768"/>
    </source>
</evidence>
<dbReference type="AlphaFoldDB" id="A0A9X1B6P9"/>
<evidence type="ECO:0000313" key="1">
    <source>
        <dbReference type="EMBL" id="MBK1621091.1"/>
    </source>
</evidence>
<organism evidence="1 2">
    <name type="scientific">Lamprobacter modestohalophilus</name>
    <dbReference type="NCBI Taxonomy" id="1064514"/>
    <lineage>
        <taxon>Bacteria</taxon>
        <taxon>Pseudomonadati</taxon>
        <taxon>Pseudomonadota</taxon>
        <taxon>Gammaproteobacteria</taxon>
        <taxon>Chromatiales</taxon>
        <taxon>Chromatiaceae</taxon>
        <taxon>Lamprobacter</taxon>
    </lineage>
</organism>
<dbReference type="Proteomes" id="UP001138768">
    <property type="component" value="Unassembled WGS sequence"/>
</dbReference>
<reference evidence="1 2" key="1">
    <citation type="journal article" date="2020" name="Microorganisms">
        <title>Osmotic Adaptation and Compatible Solute Biosynthesis of Phototrophic Bacteria as Revealed from Genome Analyses.</title>
        <authorList>
            <person name="Imhoff J.F."/>
            <person name="Rahn T."/>
            <person name="Kunzel S."/>
            <person name="Keller A."/>
            <person name="Neulinger S.C."/>
        </authorList>
    </citation>
    <scope>NUCLEOTIDE SEQUENCE [LARGE SCALE GENOMIC DNA]</scope>
    <source>
        <strain evidence="1 2">DSM 25653</strain>
    </source>
</reference>